<reference evidence="2 3" key="1">
    <citation type="submission" date="2021-01" db="EMBL/GenBank/DDBJ databases">
        <title>Whole genome shotgun sequence of Plantactinospora mayteni NBRC 109088.</title>
        <authorList>
            <person name="Komaki H."/>
            <person name="Tamura T."/>
        </authorList>
    </citation>
    <scope>NUCLEOTIDE SEQUENCE [LARGE SCALE GENOMIC DNA]</scope>
    <source>
        <strain evidence="2 3">NBRC 109088</strain>
    </source>
</reference>
<evidence type="ECO:0008006" key="4">
    <source>
        <dbReference type="Google" id="ProtNLM"/>
    </source>
</evidence>
<keyword evidence="3" id="KW-1185">Reference proteome</keyword>
<evidence type="ECO:0000313" key="2">
    <source>
        <dbReference type="EMBL" id="GIG99428.1"/>
    </source>
</evidence>
<comment type="caution">
    <text evidence="2">The sequence shown here is derived from an EMBL/GenBank/DDBJ whole genome shotgun (WGS) entry which is preliminary data.</text>
</comment>
<accession>A0ABQ4EXP0</accession>
<proteinExistence type="predicted"/>
<organism evidence="2 3">
    <name type="scientific">Plantactinospora mayteni</name>
    <dbReference type="NCBI Taxonomy" id="566021"/>
    <lineage>
        <taxon>Bacteria</taxon>
        <taxon>Bacillati</taxon>
        <taxon>Actinomycetota</taxon>
        <taxon>Actinomycetes</taxon>
        <taxon>Micromonosporales</taxon>
        <taxon>Micromonosporaceae</taxon>
        <taxon>Plantactinospora</taxon>
    </lineage>
</organism>
<name>A0ABQ4EXP0_9ACTN</name>
<protein>
    <recommendedName>
        <fullName evidence="4">DUF4034 domain-containing protein</fullName>
    </recommendedName>
</protein>
<evidence type="ECO:0000313" key="3">
    <source>
        <dbReference type="Proteomes" id="UP000621500"/>
    </source>
</evidence>
<gene>
    <name evidence="2" type="ORF">Pma05_60010</name>
</gene>
<evidence type="ECO:0000256" key="1">
    <source>
        <dbReference type="SAM" id="MobiDB-lite"/>
    </source>
</evidence>
<feature type="region of interest" description="Disordered" evidence="1">
    <location>
        <begin position="329"/>
        <end position="351"/>
    </location>
</feature>
<dbReference type="Proteomes" id="UP000621500">
    <property type="component" value="Unassembled WGS sequence"/>
</dbReference>
<sequence>MRTARDRALAGDWAAARNLIEATGRDWELRGRRLSVLGTAAGQSPHWLDAWAAGAPHDPTVAILRADALMDQAGEARGAASARNTSREQFQEFARLSTLAAQASEHAVELNPDDPYPWATRLTSMLANGHRQRDEFLATMGEAVTRDPYNFETHLMAATFLCEKWYGSHEEMFAAAREPAAAAPVGSSVAMLPLLAHFEYALREYGFDTRAESLTAKASYFRRPEVIREIEACAAKWRGAGEPRLIGRGITLRHWLALANYLAGHDRKGTRALLTQIGPYLGSTAVYGMSVCSFRQLPATRIQFTVRPVGGFTTDATPILAITRRLPRQPGDQQVRQRRHRRRPVLFGQGR</sequence>
<dbReference type="EMBL" id="BONX01000044">
    <property type="protein sequence ID" value="GIG99428.1"/>
    <property type="molecule type" value="Genomic_DNA"/>
</dbReference>